<dbReference type="InterPro" id="IPR054353">
    <property type="entry name" value="IstA-like_C"/>
</dbReference>
<dbReference type="GO" id="GO:0003676">
    <property type="term" value="F:nucleic acid binding"/>
    <property type="evidence" value="ECO:0007669"/>
    <property type="project" value="InterPro"/>
</dbReference>
<dbReference type="Pfam" id="PF22483">
    <property type="entry name" value="Mu-transpos_C_2"/>
    <property type="match status" value="1"/>
</dbReference>
<proteinExistence type="inferred from homology"/>
<dbReference type="PROSITE" id="PS50994">
    <property type="entry name" value="INTEGRASE"/>
    <property type="match status" value="1"/>
</dbReference>
<feature type="domain" description="Integrase catalytic" evidence="3">
    <location>
        <begin position="131"/>
        <end position="312"/>
    </location>
</feature>
<dbReference type="Proteomes" id="UP000199258">
    <property type="component" value="Unassembled WGS sequence"/>
</dbReference>
<dbReference type="Pfam" id="PF00665">
    <property type="entry name" value="rve"/>
    <property type="match status" value="1"/>
</dbReference>
<dbReference type="Gene3D" id="3.30.420.10">
    <property type="entry name" value="Ribonuclease H-like superfamily/Ribonuclease H"/>
    <property type="match status" value="1"/>
</dbReference>
<reference evidence="4 5" key="1">
    <citation type="submission" date="2016-10" db="EMBL/GenBank/DDBJ databases">
        <authorList>
            <person name="de Groot N.N."/>
        </authorList>
    </citation>
    <scope>NUCLEOTIDE SEQUENCE [LARGE SCALE GENOMIC DNA]</scope>
    <source>
        <strain evidence="4 5">NP_1H</strain>
    </source>
</reference>
<dbReference type="EMBL" id="FNDT01000022">
    <property type="protein sequence ID" value="SDI75210.1"/>
    <property type="molecule type" value="Genomic_DNA"/>
</dbReference>
<dbReference type="STRING" id="335973.SAMN04488693_1221"/>
<keyword evidence="5" id="KW-1185">Reference proteome</keyword>
<accession>A0A1G8N6L3</accession>
<gene>
    <name evidence="4" type="ORF">SAMN04488693_1221</name>
</gene>
<dbReference type="SUPFAM" id="SSF53098">
    <property type="entry name" value="Ribonuclease H-like"/>
    <property type="match status" value="1"/>
</dbReference>
<feature type="region of interest" description="Disordered" evidence="2">
    <location>
        <begin position="488"/>
        <end position="509"/>
    </location>
</feature>
<sequence length="530" mass="58172">MADYKVIMTLAIAGHSYDEIVAAAGCSRREVAAVKKTIAAYGFTAGQVSSMTPAEIAGLFPDGRKRVSEGYAQPDFGPVLAAMKANRHFTIQQAWGKYLASETGGGKKYGYSQYCALFAEHARVKDVVATLRHEPGRAMLVDWAGDTLEVVDAVTGEVTRLYLFVAVLPYSGAVFCRGFTDMKSPAWIAAHVAAFEFFGGVPQLVVPDNPTTATHRQQQGEAARVVNARYQQLADHYSTGIVPARVRKPRDKAAVESAVQVVNKRVIGYLAEEVWTVVDDLNAAIADRISEINETIRRADGSTRWERFAAEEAHLLQPLPDEGFDTVEWKQLKVGRNYHVSCDSQHYSVPYTYAGQLLRVRVTSTTVTVFDGDQVLCQHLRRQGRKGQYSTDVTHAPEQHQNIDGLWSRQWFLDRARGFGPATGKVIEQILDRHAIEAQAYLDCQNILETLGKRNKQRLEAACQVLLNNGHDAGSYSTIKRIMATIDSDTKRQKPPTPAAVTRKPVSGAGTAVHVRSAAHYQLGGQGAGA</sequence>
<evidence type="ECO:0000256" key="2">
    <source>
        <dbReference type="SAM" id="MobiDB-lite"/>
    </source>
</evidence>
<comment type="similarity">
    <text evidence="1">Belongs to the transposase IS21/IS408/IS1162 family.</text>
</comment>
<protein>
    <submittedName>
        <fullName evidence="4">Integrase core domain-containing protein</fullName>
    </submittedName>
</protein>
<evidence type="ECO:0000256" key="1">
    <source>
        <dbReference type="ARBA" id="ARBA00009277"/>
    </source>
</evidence>
<evidence type="ECO:0000313" key="5">
    <source>
        <dbReference type="Proteomes" id="UP000199258"/>
    </source>
</evidence>
<organism evidence="4 5">
    <name type="scientific">Arthrobacter subterraneus</name>
    <dbReference type="NCBI Taxonomy" id="335973"/>
    <lineage>
        <taxon>Bacteria</taxon>
        <taxon>Bacillati</taxon>
        <taxon>Actinomycetota</taxon>
        <taxon>Actinomycetes</taxon>
        <taxon>Micrococcales</taxon>
        <taxon>Micrococcaceae</taxon>
        <taxon>Arthrobacter</taxon>
    </lineage>
</organism>
<dbReference type="PANTHER" id="PTHR35004">
    <property type="entry name" value="TRANSPOSASE RV3428C-RELATED"/>
    <property type="match status" value="1"/>
</dbReference>
<evidence type="ECO:0000313" key="4">
    <source>
        <dbReference type="EMBL" id="SDI75210.1"/>
    </source>
</evidence>
<dbReference type="OrthoDB" id="2065409at2"/>
<dbReference type="InterPro" id="IPR036397">
    <property type="entry name" value="RNaseH_sf"/>
</dbReference>
<dbReference type="NCBIfam" id="NF033546">
    <property type="entry name" value="transpos_IS21"/>
    <property type="match status" value="1"/>
</dbReference>
<dbReference type="AlphaFoldDB" id="A0A1G8N6L3"/>
<dbReference type="InterPro" id="IPR012337">
    <property type="entry name" value="RNaseH-like_sf"/>
</dbReference>
<dbReference type="GO" id="GO:0015074">
    <property type="term" value="P:DNA integration"/>
    <property type="evidence" value="ECO:0007669"/>
    <property type="project" value="InterPro"/>
</dbReference>
<evidence type="ECO:0000259" key="3">
    <source>
        <dbReference type="PROSITE" id="PS50994"/>
    </source>
</evidence>
<dbReference type="RefSeq" id="WP_090587978.1">
    <property type="nucleotide sequence ID" value="NZ_FNDT01000022.1"/>
</dbReference>
<dbReference type="InterPro" id="IPR001584">
    <property type="entry name" value="Integrase_cat-core"/>
</dbReference>
<name>A0A1G8N6L3_9MICC</name>
<dbReference type="PANTHER" id="PTHR35004:SF8">
    <property type="entry name" value="TRANSPOSASE RV3428C-RELATED"/>
    <property type="match status" value="1"/>
</dbReference>